<dbReference type="InterPro" id="IPR039420">
    <property type="entry name" value="WalR-like"/>
</dbReference>
<keyword evidence="2" id="KW-0902">Two-component regulatory system</keyword>
<dbReference type="FunFam" id="3.40.50.2300:FF:000002">
    <property type="entry name" value="DNA-binding response regulator PhoP"/>
    <property type="match status" value="1"/>
</dbReference>
<dbReference type="InterPro" id="IPR036388">
    <property type="entry name" value="WH-like_DNA-bd_sf"/>
</dbReference>
<sequence>MRILIIEDEQEIRTQLAAQLKNNDYMVDETGDGEEGLFFAEEYPIDAAIVDIGLPGISGIDVIKELRKKGKTLPILILTARDRWQDKVDGLEAGADDYLVKPFQMEELLARVKALLRRASGETKQELICGPVKLDINSQQVYLSGQLIEFTTFEYRLLEYLMRNHQKVVSKGTLGDYLYPHDEDSDSNVIEVIIGRVRRKLDPDNSLHPIETLRGRGYRFVLCDKAS</sequence>
<dbReference type="GO" id="GO:0005829">
    <property type="term" value="C:cytosol"/>
    <property type="evidence" value="ECO:0007669"/>
    <property type="project" value="TreeGrafter"/>
</dbReference>
<dbReference type="Pfam" id="PF00072">
    <property type="entry name" value="Response_reg"/>
    <property type="match status" value="1"/>
</dbReference>
<evidence type="ECO:0000256" key="2">
    <source>
        <dbReference type="ARBA" id="ARBA00023012"/>
    </source>
</evidence>
<keyword evidence="1" id="KW-0597">Phosphoprotein</keyword>
<dbReference type="SMART" id="SM00862">
    <property type="entry name" value="Trans_reg_C"/>
    <property type="match status" value="1"/>
</dbReference>
<dbReference type="InterPro" id="IPR001789">
    <property type="entry name" value="Sig_transdc_resp-reg_receiver"/>
</dbReference>
<dbReference type="GO" id="GO:0006355">
    <property type="term" value="P:regulation of DNA-templated transcription"/>
    <property type="evidence" value="ECO:0007669"/>
    <property type="project" value="InterPro"/>
</dbReference>
<evidence type="ECO:0000259" key="7">
    <source>
        <dbReference type="PROSITE" id="PS51755"/>
    </source>
</evidence>
<dbReference type="SUPFAM" id="SSF52172">
    <property type="entry name" value="CheY-like"/>
    <property type="match status" value="1"/>
</dbReference>
<dbReference type="PANTHER" id="PTHR48111">
    <property type="entry name" value="REGULATOR OF RPOS"/>
    <property type="match status" value="1"/>
</dbReference>
<evidence type="ECO:0000256" key="1">
    <source>
        <dbReference type="ARBA" id="ARBA00022553"/>
    </source>
</evidence>
<dbReference type="Gene3D" id="6.10.250.690">
    <property type="match status" value="1"/>
</dbReference>
<dbReference type="PROSITE" id="PS50110">
    <property type="entry name" value="RESPONSE_REGULATORY"/>
    <property type="match status" value="1"/>
</dbReference>
<keyword evidence="4" id="KW-0238">DNA-binding</keyword>
<gene>
    <name evidence="8" type="ORF">MNBD_GAMMA21-929</name>
</gene>
<dbReference type="EMBL" id="UOFR01000018">
    <property type="protein sequence ID" value="VAW93254.1"/>
    <property type="molecule type" value="Genomic_DNA"/>
</dbReference>
<evidence type="ECO:0000256" key="5">
    <source>
        <dbReference type="ARBA" id="ARBA00023163"/>
    </source>
</evidence>
<evidence type="ECO:0000256" key="4">
    <source>
        <dbReference type="ARBA" id="ARBA00023125"/>
    </source>
</evidence>
<evidence type="ECO:0000313" key="8">
    <source>
        <dbReference type="EMBL" id="VAW93254.1"/>
    </source>
</evidence>
<evidence type="ECO:0000259" key="6">
    <source>
        <dbReference type="PROSITE" id="PS50110"/>
    </source>
</evidence>
<protein>
    <submittedName>
        <fullName evidence="8">Phosphate regulon transcriptional regulatory protein PhoB (SphR)</fullName>
    </submittedName>
</protein>
<proteinExistence type="predicted"/>
<dbReference type="Gene3D" id="1.10.10.10">
    <property type="entry name" value="Winged helix-like DNA-binding domain superfamily/Winged helix DNA-binding domain"/>
    <property type="match status" value="1"/>
</dbReference>
<dbReference type="CDD" id="cd00383">
    <property type="entry name" value="trans_reg_C"/>
    <property type="match status" value="1"/>
</dbReference>
<dbReference type="Gene3D" id="3.40.50.2300">
    <property type="match status" value="1"/>
</dbReference>
<dbReference type="CDD" id="cd19934">
    <property type="entry name" value="REC_OmpR_EcPhoP-like"/>
    <property type="match status" value="1"/>
</dbReference>
<dbReference type="InterPro" id="IPR001867">
    <property type="entry name" value="OmpR/PhoB-type_DNA-bd"/>
</dbReference>
<keyword evidence="3" id="KW-0805">Transcription regulation</keyword>
<dbReference type="AlphaFoldDB" id="A0A3B1AH94"/>
<name>A0A3B1AH94_9ZZZZ</name>
<feature type="domain" description="OmpR/PhoB-type" evidence="7">
    <location>
        <begin position="124"/>
        <end position="222"/>
    </location>
</feature>
<dbReference type="Pfam" id="PF00486">
    <property type="entry name" value="Trans_reg_C"/>
    <property type="match status" value="1"/>
</dbReference>
<reference evidence="8" key="1">
    <citation type="submission" date="2018-06" db="EMBL/GenBank/DDBJ databases">
        <authorList>
            <person name="Zhirakovskaya E."/>
        </authorList>
    </citation>
    <scope>NUCLEOTIDE SEQUENCE</scope>
</reference>
<keyword evidence="5" id="KW-0804">Transcription</keyword>
<accession>A0A3B1AH94</accession>
<organism evidence="8">
    <name type="scientific">hydrothermal vent metagenome</name>
    <dbReference type="NCBI Taxonomy" id="652676"/>
    <lineage>
        <taxon>unclassified sequences</taxon>
        <taxon>metagenomes</taxon>
        <taxon>ecological metagenomes</taxon>
    </lineage>
</organism>
<dbReference type="PANTHER" id="PTHR48111:SF71">
    <property type="entry name" value="TRANSCRIPTIONAL REGULATORY PROTEIN PHOP"/>
    <property type="match status" value="1"/>
</dbReference>
<dbReference type="GO" id="GO:0032993">
    <property type="term" value="C:protein-DNA complex"/>
    <property type="evidence" value="ECO:0007669"/>
    <property type="project" value="TreeGrafter"/>
</dbReference>
<feature type="domain" description="Response regulatory" evidence="6">
    <location>
        <begin position="2"/>
        <end position="116"/>
    </location>
</feature>
<evidence type="ECO:0000256" key="3">
    <source>
        <dbReference type="ARBA" id="ARBA00023015"/>
    </source>
</evidence>
<dbReference type="PROSITE" id="PS51755">
    <property type="entry name" value="OMPR_PHOB"/>
    <property type="match status" value="1"/>
</dbReference>
<dbReference type="GO" id="GO:0000156">
    <property type="term" value="F:phosphorelay response regulator activity"/>
    <property type="evidence" value="ECO:0007669"/>
    <property type="project" value="TreeGrafter"/>
</dbReference>
<dbReference type="InterPro" id="IPR011006">
    <property type="entry name" value="CheY-like_superfamily"/>
</dbReference>
<dbReference type="SMART" id="SM00448">
    <property type="entry name" value="REC"/>
    <property type="match status" value="1"/>
</dbReference>
<dbReference type="GO" id="GO:0000976">
    <property type="term" value="F:transcription cis-regulatory region binding"/>
    <property type="evidence" value="ECO:0007669"/>
    <property type="project" value="TreeGrafter"/>
</dbReference>